<dbReference type="Gene3D" id="1.10.260.40">
    <property type="entry name" value="lambda repressor-like DNA-binding domains"/>
    <property type="match status" value="1"/>
</dbReference>
<accession>A0A4V0WP01</accession>
<dbReference type="InterPro" id="IPR040819">
    <property type="entry name" value="Rol_Rep_N"/>
</dbReference>
<feature type="domain" description="HTH cro/C1-type" evidence="1">
    <location>
        <begin position="7"/>
        <end position="63"/>
    </location>
</feature>
<comment type="caution">
    <text evidence="2">The sequence shown here is derived from an EMBL/GenBank/DDBJ whole genome shotgun (WGS) entry which is preliminary data.</text>
</comment>
<dbReference type="InterPro" id="IPR010982">
    <property type="entry name" value="Lambda_DNA-bd_dom_sf"/>
</dbReference>
<evidence type="ECO:0000313" key="2">
    <source>
        <dbReference type="EMBL" id="GCF92139.1"/>
    </source>
</evidence>
<dbReference type="Pfam" id="PF18106">
    <property type="entry name" value="Rol_Rep_N"/>
    <property type="match status" value="1"/>
</dbReference>
<dbReference type="PROSITE" id="PS50943">
    <property type="entry name" value="HTH_CROC1"/>
    <property type="match status" value="1"/>
</dbReference>
<dbReference type="GO" id="GO:0003677">
    <property type="term" value="F:DNA binding"/>
    <property type="evidence" value="ECO:0007669"/>
    <property type="project" value="InterPro"/>
</dbReference>
<dbReference type="InterPro" id="IPR001387">
    <property type="entry name" value="Cro/C1-type_HTH"/>
</dbReference>
<dbReference type="SUPFAM" id="SSF47413">
    <property type="entry name" value="lambda repressor-like DNA-binding domains"/>
    <property type="match status" value="1"/>
</dbReference>
<evidence type="ECO:0000313" key="3">
    <source>
        <dbReference type="Proteomes" id="UP000290567"/>
    </source>
</evidence>
<dbReference type="Pfam" id="PF01381">
    <property type="entry name" value="HTH_3"/>
    <property type="match status" value="1"/>
</dbReference>
<protein>
    <submittedName>
        <fullName evidence="2">Cro/Cl family transcriptional regulator</fullName>
    </submittedName>
</protein>
<evidence type="ECO:0000259" key="1">
    <source>
        <dbReference type="PROSITE" id="PS50943"/>
    </source>
</evidence>
<organism evidence="2 3">
    <name type="scientific">Enterococcus florum</name>
    <dbReference type="NCBI Taxonomy" id="2480627"/>
    <lineage>
        <taxon>Bacteria</taxon>
        <taxon>Bacillati</taxon>
        <taxon>Bacillota</taxon>
        <taxon>Bacilli</taxon>
        <taxon>Lactobacillales</taxon>
        <taxon>Enterococcaceae</taxon>
        <taxon>Enterococcus</taxon>
    </lineage>
</organism>
<sequence>MGFSAVLKEKRTQYGVSQRKLSVLSGYSREHINRIENEKETPSEKMKETLLTCLERVNPENDFELVFDYVRLRFESHDVPYICENILRIKMKYMIYEDYAFYGYIAKYAFSDIQIMISPEEDDKGTLVELKGQGCREFENLLVAQNRSWFDFFNTCEKEKVHYKRIDLAINDRVGILSIPYLAEKCSKKELRSKFRSFRSIDSGRLEDEEEALSSLRTTLYLGSLKSDIYFCFYQKNYEQLVKNSIALENSTIKNRYEIRLKDDRAYYAIQDLLTHQDFEQTVFNIINTYIVFLTPIKNQNKRKWTTDPKWKLFLGKTRDKLKLTSEPQPYDLRRTLAWLRKQVAPTLKLLLLIDQENGTNKIMGMISSTEFSPQQRKKFEQFIPFD</sequence>
<dbReference type="EMBL" id="BJCC01000001">
    <property type="protein sequence ID" value="GCF92139.1"/>
    <property type="molecule type" value="Genomic_DNA"/>
</dbReference>
<reference evidence="3" key="1">
    <citation type="submission" date="2019-02" db="EMBL/GenBank/DDBJ databases">
        <title>Draft genome sequence of Enterococcus sp. Gos25-1.</title>
        <authorList>
            <person name="Tanaka N."/>
            <person name="Shiwa Y."/>
            <person name="Fujita N."/>
        </authorList>
    </citation>
    <scope>NUCLEOTIDE SEQUENCE [LARGE SCALE GENOMIC DNA]</scope>
    <source>
        <strain evidence="3">Gos25-1</strain>
    </source>
</reference>
<dbReference type="InterPro" id="IPR003491">
    <property type="entry name" value="REP-like_C"/>
</dbReference>
<dbReference type="RefSeq" id="WP_146620664.1">
    <property type="nucleotide sequence ID" value="NZ_BJCC01000001.1"/>
</dbReference>
<name>A0A4V0WP01_9ENTE</name>
<dbReference type="AlphaFoldDB" id="A0A4V0WP01"/>
<dbReference type="SMART" id="SM00530">
    <property type="entry name" value="HTH_XRE"/>
    <property type="match status" value="1"/>
</dbReference>
<gene>
    <name evidence="2" type="ORF">NRIC_00300</name>
</gene>
<keyword evidence="3" id="KW-1185">Reference proteome</keyword>
<dbReference type="CDD" id="cd00093">
    <property type="entry name" value="HTH_XRE"/>
    <property type="match status" value="1"/>
</dbReference>
<proteinExistence type="predicted"/>
<dbReference type="OrthoDB" id="2067664at2"/>
<dbReference type="Proteomes" id="UP000290567">
    <property type="component" value="Unassembled WGS sequence"/>
</dbReference>
<dbReference type="Pfam" id="PF02486">
    <property type="entry name" value="Rep_trans"/>
    <property type="match status" value="1"/>
</dbReference>